<keyword evidence="1" id="KW-0805">Transcription regulation</keyword>
<dbReference type="RefSeq" id="WP_207178781.1">
    <property type="nucleotide sequence ID" value="NZ_AP024145.1"/>
</dbReference>
<sequence length="275" mass="30211">MKDRIELWHDSEVLGGIDLLRAECRTCRYDAHAHDAFVIAAFRAGAQKYSIAGARGVTSPGTVMIIPPGEVHTGERAARDGGWIYSALYPSAAALDRLSSELFTAPHGGLDLGTTFLIEDEALAQTLLSAVDVAARSAEAMRRQEAIGRALALLVRRHGRSTRPLAPRRLVPAPIQRGIDYIMGNLDRRLAIAEVAIQVGLSEFHVMRLFKARTGMTVHQYVVHRRLEAARAALARGIPPAEAAARYGFYDQSHFTGHFRRAFGTTPRRYADACR</sequence>
<proteinExistence type="predicted"/>
<dbReference type="InterPro" id="IPR003313">
    <property type="entry name" value="AraC-bd"/>
</dbReference>
<dbReference type="Pfam" id="PF02311">
    <property type="entry name" value="AraC_binding"/>
    <property type="match status" value="1"/>
</dbReference>
<gene>
    <name evidence="5" type="ORF">mvi_43020</name>
</gene>
<dbReference type="PANTHER" id="PTHR46796:SF2">
    <property type="entry name" value="TRANSCRIPTIONAL REGULATORY PROTEIN"/>
    <property type="match status" value="1"/>
</dbReference>
<dbReference type="SUPFAM" id="SSF51215">
    <property type="entry name" value="Regulatory protein AraC"/>
    <property type="match status" value="1"/>
</dbReference>
<dbReference type="GO" id="GO:0003700">
    <property type="term" value="F:DNA-binding transcription factor activity"/>
    <property type="evidence" value="ECO:0007669"/>
    <property type="project" value="InterPro"/>
</dbReference>
<evidence type="ECO:0000313" key="6">
    <source>
        <dbReference type="Proteomes" id="UP000663508"/>
    </source>
</evidence>
<protein>
    <submittedName>
        <fullName evidence="5">AraC family transcriptional regulator</fullName>
    </submittedName>
</protein>
<evidence type="ECO:0000256" key="2">
    <source>
        <dbReference type="ARBA" id="ARBA00023125"/>
    </source>
</evidence>
<accession>A0A8H8WWL6</accession>
<evidence type="ECO:0000256" key="3">
    <source>
        <dbReference type="ARBA" id="ARBA00023163"/>
    </source>
</evidence>
<dbReference type="InterPro" id="IPR009057">
    <property type="entry name" value="Homeodomain-like_sf"/>
</dbReference>
<dbReference type="EMBL" id="AP024145">
    <property type="protein sequence ID" value="BCM85841.1"/>
    <property type="molecule type" value="Genomic_DNA"/>
</dbReference>
<dbReference type="AlphaFoldDB" id="A0A8H8WWL6"/>
<evidence type="ECO:0000313" key="5">
    <source>
        <dbReference type="EMBL" id="BCM85841.1"/>
    </source>
</evidence>
<evidence type="ECO:0000259" key="4">
    <source>
        <dbReference type="PROSITE" id="PS01124"/>
    </source>
</evidence>
<dbReference type="SMART" id="SM00342">
    <property type="entry name" value="HTH_ARAC"/>
    <property type="match status" value="1"/>
</dbReference>
<dbReference type="InterPro" id="IPR050204">
    <property type="entry name" value="AraC_XylS_family_regulators"/>
</dbReference>
<dbReference type="PROSITE" id="PS01124">
    <property type="entry name" value="HTH_ARAC_FAMILY_2"/>
    <property type="match status" value="1"/>
</dbReference>
<dbReference type="Proteomes" id="UP000663508">
    <property type="component" value="Chromosome"/>
</dbReference>
<dbReference type="InterPro" id="IPR018060">
    <property type="entry name" value="HTH_AraC"/>
</dbReference>
<keyword evidence="2" id="KW-0238">DNA-binding</keyword>
<reference evidence="5" key="1">
    <citation type="submission" date="2020-11" db="EMBL/GenBank/DDBJ databases">
        <title>Complete genome sequence of a novel pathogenic Methylobacterium strain isolated from rice in Vietnam.</title>
        <authorList>
            <person name="Lai K."/>
            <person name="Okazaki S."/>
            <person name="Higashi K."/>
            <person name="Mori H."/>
            <person name="Toyoda A."/>
            <person name="Kurokawa K."/>
        </authorList>
    </citation>
    <scope>NUCLEOTIDE SEQUENCE</scope>
    <source>
        <strain evidence="5">VL1</strain>
    </source>
</reference>
<dbReference type="Pfam" id="PF12833">
    <property type="entry name" value="HTH_18"/>
    <property type="match status" value="1"/>
</dbReference>
<dbReference type="InterPro" id="IPR037923">
    <property type="entry name" value="HTH-like"/>
</dbReference>
<name>A0A8H8WWL6_9HYPH</name>
<dbReference type="PANTHER" id="PTHR46796">
    <property type="entry name" value="HTH-TYPE TRANSCRIPTIONAL ACTIVATOR RHAS-RELATED"/>
    <property type="match status" value="1"/>
</dbReference>
<dbReference type="Gene3D" id="1.10.10.60">
    <property type="entry name" value="Homeodomain-like"/>
    <property type="match status" value="2"/>
</dbReference>
<organism evidence="5 6">
    <name type="scientific">Methylobacterium indicum</name>
    <dbReference type="NCBI Taxonomy" id="1775910"/>
    <lineage>
        <taxon>Bacteria</taxon>
        <taxon>Pseudomonadati</taxon>
        <taxon>Pseudomonadota</taxon>
        <taxon>Alphaproteobacteria</taxon>
        <taxon>Hyphomicrobiales</taxon>
        <taxon>Methylobacteriaceae</taxon>
        <taxon>Methylobacterium</taxon>
    </lineage>
</organism>
<dbReference type="SUPFAM" id="SSF46689">
    <property type="entry name" value="Homeodomain-like"/>
    <property type="match status" value="2"/>
</dbReference>
<feature type="domain" description="HTH araC/xylS-type" evidence="4">
    <location>
        <begin position="176"/>
        <end position="273"/>
    </location>
</feature>
<dbReference type="KEGG" id="mind:mvi_43020"/>
<evidence type="ECO:0000256" key="1">
    <source>
        <dbReference type="ARBA" id="ARBA00023015"/>
    </source>
</evidence>
<dbReference type="GO" id="GO:0043565">
    <property type="term" value="F:sequence-specific DNA binding"/>
    <property type="evidence" value="ECO:0007669"/>
    <property type="project" value="InterPro"/>
</dbReference>
<keyword evidence="3" id="KW-0804">Transcription</keyword>